<dbReference type="GeneTree" id="ENSGT00400000022326"/>
<dbReference type="InterPro" id="IPR029400">
    <property type="entry name" value="TINF2_N"/>
</dbReference>
<accession>A0A8C7VFC7</accession>
<keyword evidence="3" id="KW-1185">Reference proteome</keyword>
<organism evidence="2 3">
    <name type="scientific">Oncorhynchus mykiss</name>
    <name type="common">Rainbow trout</name>
    <name type="synonym">Salmo gairdneri</name>
    <dbReference type="NCBI Taxonomy" id="8022"/>
    <lineage>
        <taxon>Eukaryota</taxon>
        <taxon>Metazoa</taxon>
        <taxon>Chordata</taxon>
        <taxon>Craniata</taxon>
        <taxon>Vertebrata</taxon>
        <taxon>Euteleostomi</taxon>
        <taxon>Actinopterygii</taxon>
        <taxon>Neopterygii</taxon>
        <taxon>Teleostei</taxon>
        <taxon>Protacanthopterygii</taxon>
        <taxon>Salmoniformes</taxon>
        <taxon>Salmonidae</taxon>
        <taxon>Salmoninae</taxon>
        <taxon>Oncorhynchus</taxon>
    </lineage>
</organism>
<evidence type="ECO:0000313" key="3">
    <source>
        <dbReference type="Proteomes" id="UP000694395"/>
    </source>
</evidence>
<reference evidence="2" key="3">
    <citation type="submission" date="2025-09" db="UniProtKB">
        <authorList>
            <consortium name="Ensembl"/>
        </authorList>
    </citation>
    <scope>IDENTIFICATION</scope>
</reference>
<evidence type="ECO:0000259" key="1">
    <source>
        <dbReference type="Pfam" id="PF14973"/>
    </source>
</evidence>
<dbReference type="Pfam" id="PF14973">
    <property type="entry name" value="TINF2_N"/>
    <property type="match status" value="1"/>
</dbReference>
<dbReference type="GO" id="GO:0042162">
    <property type="term" value="F:telomeric DNA binding"/>
    <property type="evidence" value="ECO:0007669"/>
    <property type="project" value="TreeGrafter"/>
</dbReference>
<dbReference type="CDD" id="cd11657">
    <property type="entry name" value="TIN2_N"/>
    <property type="match status" value="1"/>
</dbReference>
<evidence type="ECO:0000313" key="2">
    <source>
        <dbReference type="Ensembl" id="ENSOMYP00000021399.2"/>
    </source>
</evidence>
<feature type="domain" description="TERF1-interacting nuclear factor 2 N-terminal" evidence="1">
    <location>
        <begin position="2"/>
        <end position="147"/>
    </location>
</feature>
<dbReference type="InterPro" id="IPR039098">
    <property type="entry name" value="TINF2"/>
</dbReference>
<dbReference type="PANTHER" id="PTHR15512">
    <property type="entry name" value="TERF1-INTERACTING NUCLEAR FACTOR 2"/>
    <property type="match status" value="1"/>
</dbReference>
<sequence>MWQVAQRGDIMGYGKLEEFVTFATETVPELLSFRQRTQLMLGLRAKLVLELCRTEQTAGLQSHLDRIHAARSHPGDPDFCCAEAEASKSNFLALVQTLIQDPVEREHFFQEVFPVDYGPKYDSALQGLMWEFLSRLEQLLPVPDLKQTVSWLNAGPSVLEECVNSLSQPLQLKTLLQHHRELGYLDTNGKPLKKNKNPELVKEVCKLLHLNDSRKCF</sequence>
<dbReference type="GO" id="GO:0070187">
    <property type="term" value="C:shelterin complex"/>
    <property type="evidence" value="ECO:0007669"/>
    <property type="project" value="InterPro"/>
</dbReference>
<dbReference type="Ensembl" id="ENSOMYT00000023484.2">
    <property type="protein sequence ID" value="ENSOMYP00000021399.2"/>
    <property type="gene ID" value="ENSOMYG00000010281.2"/>
</dbReference>
<reference evidence="2" key="1">
    <citation type="submission" date="2020-07" db="EMBL/GenBank/DDBJ databases">
        <title>A long reads based de novo assembly of the rainbow trout Arlee double haploid line genome.</title>
        <authorList>
            <person name="Gao G."/>
            <person name="Palti Y."/>
        </authorList>
    </citation>
    <scope>NUCLEOTIDE SEQUENCE [LARGE SCALE GENOMIC DNA]</scope>
</reference>
<dbReference type="GO" id="GO:0016233">
    <property type="term" value="P:telomere capping"/>
    <property type="evidence" value="ECO:0007669"/>
    <property type="project" value="InterPro"/>
</dbReference>
<dbReference type="AlphaFoldDB" id="A0A8C7VFC7"/>
<name>A0A8C7VFC7_ONCMY</name>
<dbReference type="PANTHER" id="PTHR15512:SF2">
    <property type="match status" value="1"/>
</dbReference>
<dbReference type="GO" id="GO:1904356">
    <property type="term" value="P:regulation of telomere maintenance via telomere lengthening"/>
    <property type="evidence" value="ECO:0007669"/>
    <property type="project" value="TreeGrafter"/>
</dbReference>
<reference evidence="2" key="2">
    <citation type="submission" date="2025-08" db="UniProtKB">
        <authorList>
            <consortium name="Ensembl"/>
        </authorList>
    </citation>
    <scope>IDENTIFICATION</scope>
</reference>
<protein>
    <recommendedName>
        <fullName evidence="1">TERF1-interacting nuclear factor 2 N-terminal domain-containing protein</fullName>
    </recommendedName>
</protein>
<dbReference type="Proteomes" id="UP000694395">
    <property type="component" value="Chromosome 15"/>
</dbReference>
<proteinExistence type="predicted"/>